<sequence>MLATTKIVFPPPPPTTNCLSSLERSRLLRKTKKLERVLGSAPHFIDDPLILDLPFSGDSESIPSRPSTSSCSSVDSSRSLYRVTSIDRPRSRSMPSRRLSVEEPWPSSKPPLMKLSKSPGPLPSIPASPLFADSFSSSAMTPPDSPMAPEFIIPSHNSLRRQKMDRLRRKLGDGVPVDLVFPKQRESVVVQAKVEKKFIPVLLSPPPVPPKPLQSRDSISYPSPHRAVRKVKRKPVPYFDLSELDAPLNPPSPFETRRRTLSLSSSSSECNSPASEYSEKSFLWDIPEESAGRQRSFWTSAKRDLGREEDSEWLEVTYSKELGLTVSSPP</sequence>
<evidence type="ECO:0000256" key="1">
    <source>
        <dbReference type="SAM" id="MobiDB-lite"/>
    </source>
</evidence>
<accession>A0A284RJU1</accession>
<evidence type="ECO:0000313" key="2">
    <source>
        <dbReference type="EMBL" id="SJL09033.1"/>
    </source>
</evidence>
<feature type="region of interest" description="Disordered" evidence="1">
    <location>
        <begin position="82"/>
        <end position="120"/>
    </location>
</feature>
<feature type="compositionally biased region" description="Low complexity" evidence="1">
    <location>
        <begin position="92"/>
        <end position="119"/>
    </location>
</feature>
<protein>
    <submittedName>
        <fullName evidence="2">Uncharacterized protein</fullName>
    </submittedName>
</protein>
<reference evidence="3" key="1">
    <citation type="journal article" date="2017" name="Nat. Ecol. Evol.">
        <title>Genome expansion and lineage-specific genetic innovations in the forest pathogenic fungi Armillaria.</title>
        <authorList>
            <person name="Sipos G."/>
            <person name="Prasanna A.N."/>
            <person name="Walter M.C."/>
            <person name="O'Connor E."/>
            <person name="Balint B."/>
            <person name="Krizsan K."/>
            <person name="Kiss B."/>
            <person name="Hess J."/>
            <person name="Varga T."/>
            <person name="Slot J."/>
            <person name="Riley R."/>
            <person name="Boka B."/>
            <person name="Rigling D."/>
            <person name="Barry K."/>
            <person name="Lee J."/>
            <person name="Mihaltcheva S."/>
            <person name="LaButti K."/>
            <person name="Lipzen A."/>
            <person name="Waldron R."/>
            <person name="Moloney N.M."/>
            <person name="Sperisen C."/>
            <person name="Kredics L."/>
            <person name="Vagvoelgyi C."/>
            <person name="Patrignani A."/>
            <person name="Fitzpatrick D."/>
            <person name="Nagy I."/>
            <person name="Doyle S."/>
            <person name="Anderson J.B."/>
            <person name="Grigoriev I.V."/>
            <person name="Gueldener U."/>
            <person name="Muensterkoetter M."/>
            <person name="Nagy L.G."/>
        </authorList>
    </citation>
    <scope>NUCLEOTIDE SEQUENCE [LARGE SCALE GENOMIC DNA]</scope>
    <source>
        <strain evidence="3">C18/9</strain>
    </source>
</reference>
<proteinExistence type="predicted"/>
<organism evidence="2 3">
    <name type="scientific">Armillaria ostoyae</name>
    <name type="common">Armillaria root rot fungus</name>
    <dbReference type="NCBI Taxonomy" id="47428"/>
    <lineage>
        <taxon>Eukaryota</taxon>
        <taxon>Fungi</taxon>
        <taxon>Dikarya</taxon>
        <taxon>Basidiomycota</taxon>
        <taxon>Agaricomycotina</taxon>
        <taxon>Agaricomycetes</taxon>
        <taxon>Agaricomycetidae</taxon>
        <taxon>Agaricales</taxon>
        <taxon>Marasmiineae</taxon>
        <taxon>Physalacriaceae</taxon>
        <taxon>Armillaria</taxon>
    </lineage>
</organism>
<keyword evidence="3" id="KW-1185">Reference proteome</keyword>
<gene>
    <name evidence="2" type="ORF">ARMOST_12409</name>
</gene>
<feature type="region of interest" description="Disordered" evidence="1">
    <location>
        <begin position="250"/>
        <end position="278"/>
    </location>
</feature>
<dbReference type="Proteomes" id="UP000219338">
    <property type="component" value="Unassembled WGS sequence"/>
</dbReference>
<dbReference type="OMA" id="SVEEPWP"/>
<name>A0A284RJU1_ARMOS</name>
<dbReference type="AlphaFoldDB" id="A0A284RJU1"/>
<evidence type="ECO:0000313" key="3">
    <source>
        <dbReference type="Proteomes" id="UP000219338"/>
    </source>
</evidence>
<dbReference type="EMBL" id="FUEG01000010">
    <property type="protein sequence ID" value="SJL09033.1"/>
    <property type="molecule type" value="Genomic_DNA"/>
</dbReference>
<dbReference type="OrthoDB" id="3034829at2759"/>